<name>A0A382WDX0_9ZZZZ</name>
<dbReference type="EMBL" id="UINC01159080">
    <property type="protein sequence ID" value="SVD56972.1"/>
    <property type="molecule type" value="Genomic_DNA"/>
</dbReference>
<evidence type="ECO:0008006" key="7">
    <source>
        <dbReference type="Google" id="ProtNLM"/>
    </source>
</evidence>
<evidence type="ECO:0000256" key="4">
    <source>
        <dbReference type="ARBA" id="ARBA00023136"/>
    </source>
</evidence>
<evidence type="ECO:0000256" key="5">
    <source>
        <dbReference type="SAM" id="Phobius"/>
    </source>
</evidence>
<dbReference type="GO" id="GO:0016020">
    <property type="term" value="C:membrane"/>
    <property type="evidence" value="ECO:0007669"/>
    <property type="project" value="UniProtKB-SubCell"/>
</dbReference>
<dbReference type="InterPro" id="IPR035906">
    <property type="entry name" value="MetI-like_sf"/>
</dbReference>
<feature type="transmembrane region" description="Helical" evidence="5">
    <location>
        <begin position="47"/>
        <end position="67"/>
    </location>
</feature>
<accession>A0A382WDX0</accession>
<dbReference type="AlphaFoldDB" id="A0A382WDX0"/>
<comment type="subcellular location">
    <subcellularLocation>
        <location evidence="1">Membrane</location>
        <topology evidence="1">Multi-pass membrane protein</topology>
    </subcellularLocation>
</comment>
<gene>
    <name evidence="6" type="ORF">METZ01_LOCUS409826</name>
</gene>
<keyword evidence="4 5" id="KW-0472">Membrane</keyword>
<organism evidence="6">
    <name type="scientific">marine metagenome</name>
    <dbReference type="NCBI Taxonomy" id="408172"/>
    <lineage>
        <taxon>unclassified sequences</taxon>
        <taxon>metagenomes</taxon>
        <taxon>ecological metagenomes</taxon>
    </lineage>
</organism>
<evidence type="ECO:0000256" key="1">
    <source>
        <dbReference type="ARBA" id="ARBA00004141"/>
    </source>
</evidence>
<proteinExistence type="predicted"/>
<evidence type="ECO:0000256" key="2">
    <source>
        <dbReference type="ARBA" id="ARBA00022692"/>
    </source>
</evidence>
<evidence type="ECO:0000256" key="3">
    <source>
        <dbReference type="ARBA" id="ARBA00022989"/>
    </source>
</evidence>
<protein>
    <recommendedName>
        <fullName evidence="7">ABC transmembrane type-1 domain-containing protein</fullName>
    </recommendedName>
</protein>
<keyword evidence="2 5" id="KW-0812">Transmembrane</keyword>
<sequence>VGAFIGSWYAATGNILLMTGGGGNTEVAGLHIWYKAFTYLKFGPATAMAWMLGFMLIGFTVHQLQILSRVEFRAATKKD</sequence>
<feature type="non-terminal residue" evidence="6">
    <location>
        <position position="1"/>
    </location>
</feature>
<evidence type="ECO:0000313" key="6">
    <source>
        <dbReference type="EMBL" id="SVD56972.1"/>
    </source>
</evidence>
<reference evidence="6" key="1">
    <citation type="submission" date="2018-05" db="EMBL/GenBank/DDBJ databases">
        <authorList>
            <person name="Lanie J.A."/>
            <person name="Ng W.-L."/>
            <person name="Kazmierczak K.M."/>
            <person name="Andrzejewski T.M."/>
            <person name="Davidsen T.M."/>
            <person name="Wayne K.J."/>
            <person name="Tettelin H."/>
            <person name="Glass J.I."/>
            <person name="Rusch D."/>
            <person name="Podicherti R."/>
            <person name="Tsui H.-C.T."/>
            <person name="Winkler M.E."/>
        </authorList>
    </citation>
    <scope>NUCLEOTIDE SEQUENCE</scope>
</reference>
<dbReference type="Gene3D" id="1.10.3720.10">
    <property type="entry name" value="MetI-like"/>
    <property type="match status" value="1"/>
</dbReference>
<keyword evidence="3 5" id="KW-1133">Transmembrane helix</keyword>